<dbReference type="RefSeq" id="WP_008991671.1">
    <property type="nucleotide sequence ID" value="NZ_AMSG01000010.1"/>
</dbReference>
<keyword evidence="1" id="KW-0456">Lyase</keyword>
<accession>K2P2B8</accession>
<gene>
    <name evidence="2" type="ORF">I215_09112</name>
</gene>
<sequence>MQTTKTYPKPEDILPHDKPMSLVDKITDFEPGKWIKATTSFDEKAFFYQGHFQGNPITPGVILLESMFQTCGLYLRISAETTPGFPMIMGRAVKVKNASFSKEVKPDQLIEISAKFKHKMMAFFVFDCEIHMDGKLVCHSELVLS</sequence>
<keyword evidence="3" id="KW-1185">Reference proteome</keyword>
<evidence type="ECO:0000313" key="3">
    <source>
        <dbReference type="Proteomes" id="UP000007364"/>
    </source>
</evidence>
<evidence type="ECO:0000313" key="2">
    <source>
        <dbReference type="EMBL" id="EKF55178.1"/>
    </source>
</evidence>
<name>K2P2B8_9FLAO</name>
<dbReference type="Gene3D" id="3.10.129.10">
    <property type="entry name" value="Hotdog Thioesterase"/>
    <property type="match status" value="1"/>
</dbReference>
<evidence type="ECO:0000256" key="1">
    <source>
        <dbReference type="ARBA" id="ARBA00023239"/>
    </source>
</evidence>
<dbReference type="InterPro" id="IPR029069">
    <property type="entry name" value="HotDog_dom_sf"/>
</dbReference>
<proteinExistence type="predicted"/>
<comment type="caution">
    <text evidence="2">The sequence shown here is derived from an EMBL/GenBank/DDBJ whole genome shotgun (WGS) entry which is preliminary data.</text>
</comment>
<dbReference type="eggNOG" id="COG0764">
    <property type="taxonomic scope" value="Bacteria"/>
</dbReference>
<dbReference type="InterPro" id="IPR013114">
    <property type="entry name" value="FabA_FabZ"/>
</dbReference>
<reference evidence="2 3" key="1">
    <citation type="journal article" date="2012" name="J. Bacteriol.">
        <title>Genome Sequence of Galbibacter marinum Type Strain ck-I2-15.</title>
        <authorList>
            <person name="Lai Q."/>
            <person name="Li C."/>
            <person name="Shao Z."/>
        </authorList>
    </citation>
    <scope>NUCLEOTIDE SEQUENCE [LARGE SCALE GENOMIC DNA]</scope>
    <source>
        <strain evidence="3">ck-I2-15</strain>
    </source>
</reference>
<dbReference type="CDD" id="cd01288">
    <property type="entry name" value="FabZ"/>
    <property type="match status" value="1"/>
</dbReference>
<dbReference type="Pfam" id="PF07977">
    <property type="entry name" value="FabA"/>
    <property type="match status" value="1"/>
</dbReference>
<organism evidence="2 3">
    <name type="scientific">Galbibacter marinus</name>
    <dbReference type="NCBI Taxonomy" id="555500"/>
    <lineage>
        <taxon>Bacteria</taxon>
        <taxon>Pseudomonadati</taxon>
        <taxon>Bacteroidota</taxon>
        <taxon>Flavobacteriia</taxon>
        <taxon>Flavobacteriales</taxon>
        <taxon>Flavobacteriaceae</taxon>
        <taxon>Galbibacter</taxon>
    </lineage>
</organism>
<dbReference type="OrthoDB" id="9772788at2"/>
<dbReference type="EMBL" id="AMSG01000010">
    <property type="protein sequence ID" value="EKF55178.1"/>
    <property type="molecule type" value="Genomic_DNA"/>
</dbReference>
<dbReference type="AlphaFoldDB" id="K2P2B8"/>
<dbReference type="Proteomes" id="UP000007364">
    <property type="component" value="Unassembled WGS sequence"/>
</dbReference>
<dbReference type="STRING" id="555500.I215_09112"/>
<dbReference type="PANTHER" id="PTHR30272">
    <property type="entry name" value="3-HYDROXYACYL-[ACYL-CARRIER-PROTEIN] DEHYDRATASE"/>
    <property type="match status" value="1"/>
</dbReference>
<dbReference type="GO" id="GO:0016829">
    <property type="term" value="F:lyase activity"/>
    <property type="evidence" value="ECO:0007669"/>
    <property type="project" value="UniProtKB-KW"/>
</dbReference>
<dbReference type="PANTHER" id="PTHR30272:SF1">
    <property type="entry name" value="3-HYDROXYACYL-[ACYL-CARRIER-PROTEIN] DEHYDRATASE"/>
    <property type="match status" value="1"/>
</dbReference>
<protein>
    <submittedName>
        <fullName evidence="2">Beta-hydroxyacyl-(Acyl carrier protein) dehydratase FabZ</fullName>
    </submittedName>
</protein>
<dbReference type="SUPFAM" id="SSF54637">
    <property type="entry name" value="Thioesterase/thiol ester dehydrase-isomerase"/>
    <property type="match status" value="1"/>
</dbReference>